<dbReference type="PANTHER" id="PTHR30055:SF146">
    <property type="entry name" value="HTH-TYPE TRANSCRIPTIONAL DUAL REGULATOR CECR"/>
    <property type="match status" value="1"/>
</dbReference>
<dbReference type="Gene3D" id="1.10.357.10">
    <property type="entry name" value="Tetracycline Repressor, domain 2"/>
    <property type="match status" value="1"/>
</dbReference>
<dbReference type="InterPro" id="IPR050109">
    <property type="entry name" value="HTH-type_TetR-like_transc_reg"/>
</dbReference>
<dbReference type="RefSeq" id="WP_142899366.1">
    <property type="nucleotide sequence ID" value="NZ_ML660063.1"/>
</dbReference>
<dbReference type="Gene3D" id="1.10.10.60">
    <property type="entry name" value="Homeodomain-like"/>
    <property type="match status" value="1"/>
</dbReference>
<accession>A0A545T5M4</accession>
<dbReference type="PANTHER" id="PTHR30055">
    <property type="entry name" value="HTH-TYPE TRANSCRIPTIONAL REGULATOR RUTR"/>
    <property type="match status" value="1"/>
</dbReference>
<evidence type="ECO:0000256" key="2">
    <source>
        <dbReference type="ARBA" id="ARBA00023125"/>
    </source>
</evidence>
<feature type="domain" description="HTH tetR-type" evidence="5">
    <location>
        <begin position="20"/>
        <end position="80"/>
    </location>
</feature>
<dbReference type="GO" id="GO:0003700">
    <property type="term" value="F:DNA-binding transcription factor activity"/>
    <property type="evidence" value="ECO:0007669"/>
    <property type="project" value="TreeGrafter"/>
</dbReference>
<dbReference type="InterPro" id="IPR009057">
    <property type="entry name" value="Homeodomain-like_sf"/>
</dbReference>
<dbReference type="InterPro" id="IPR023772">
    <property type="entry name" value="DNA-bd_HTH_TetR-type_CS"/>
</dbReference>
<dbReference type="InterPro" id="IPR001647">
    <property type="entry name" value="HTH_TetR"/>
</dbReference>
<dbReference type="EMBL" id="VHSH01000012">
    <property type="protein sequence ID" value="TQV72519.1"/>
    <property type="molecule type" value="Genomic_DNA"/>
</dbReference>
<reference evidence="6 7" key="1">
    <citation type="submission" date="2019-06" db="EMBL/GenBank/DDBJ databases">
        <title>Whole genome sequence for Rhodospirillaceae sp. R148.</title>
        <authorList>
            <person name="Wang G."/>
        </authorList>
    </citation>
    <scope>NUCLEOTIDE SEQUENCE [LARGE SCALE GENOMIC DNA]</scope>
    <source>
        <strain evidence="6 7">R148</strain>
    </source>
</reference>
<dbReference type="FunFam" id="1.10.10.60:FF:000141">
    <property type="entry name" value="TetR family transcriptional regulator"/>
    <property type="match status" value="1"/>
</dbReference>
<dbReference type="OrthoDB" id="9816431at2"/>
<dbReference type="Proteomes" id="UP000315252">
    <property type="component" value="Unassembled WGS sequence"/>
</dbReference>
<protein>
    <submittedName>
        <fullName evidence="6">TetR/AcrR family transcriptional regulator</fullName>
    </submittedName>
</protein>
<dbReference type="SUPFAM" id="SSF46689">
    <property type="entry name" value="Homeodomain-like"/>
    <property type="match status" value="1"/>
</dbReference>
<evidence type="ECO:0000313" key="7">
    <source>
        <dbReference type="Proteomes" id="UP000315252"/>
    </source>
</evidence>
<dbReference type="GO" id="GO:0000976">
    <property type="term" value="F:transcription cis-regulatory region binding"/>
    <property type="evidence" value="ECO:0007669"/>
    <property type="project" value="TreeGrafter"/>
</dbReference>
<organism evidence="6 7">
    <name type="scientific">Denitrobaculum tricleocarpae</name>
    <dbReference type="NCBI Taxonomy" id="2591009"/>
    <lineage>
        <taxon>Bacteria</taxon>
        <taxon>Pseudomonadati</taxon>
        <taxon>Pseudomonadota</taxon>
        <taxon>Alphaproteobacteria</taxon>
        <taxon>Rhodospirillales</taxon>
        <taxon>Rhodospirillaceae</taxon>
        <taxon>Denitrobaculum</taxon>
    </lineage>
</organism>
<dbReference type="InterPro" id="IPR036271">
    <property type="entry name" value="Tet_transcr_reg_TetR-rel_C_sf"/>
</dbReference>
<evidence type="ECO:0000256" key="4">
    <source>
        <dbReference type="PROSITE-ProRule" id="PRU00335"/>
    </source>
</evidence>
<dbReference type="InterPro" id="IPR039536">
    <property type="entry name" value="TetR_C_Proteobacteria"/>
</dbReference>
<evidence type="ECO:0000259" key="5">
    <source>
        <dbReference type="PROSITE" id="PS50977"/>
    </source>
</evidence>
<evidence type="ECO:0000313" key="6">
    <source>
        <dbReference type="EMBL" id="TQV72519.1"/>
    </source>
</evidence>
<evidence type="ECO:0000256" key="1">
    <source>
        <dbReference type="ARBA" id="ARBA00023015"/>
    </source>
</evidence>
<dbReference type="SUPFAM" id="SSF48498">
    <property type="entry name" value="Tetracyclin repressor-like, C-terminal domain"/>
    <property type="match status" value="1"/>
</dbReference>
<keyword evidence="1" id="KW-0805">Transcription regulation</keyword>
<sequence>MRAMEAAAGHTAEHYCVESTPKRDAIVRAASQLFLDSGYGETSMDAIAAAAEVSKRTVYSYFSGKDALFEAVMTDVCENRSDMANNELPNKPAEEVLTWVGLGFLKTVSSDIVLTTFRIAAAESERFPELGDTFYRAGPKRSIHNLATYLRVREAEGELLVPDPELAAAQFFALVKSDVFIRLILGVGPKPDEADIEKAVSSAVRLFLSGYGSGGADPE</sequence>
<dbReference type="PROSITE" id="PS01081">
    <property type="entry name" value="HTH_TETR_1"/>
    <property type="match status" value="1"/>
</dbReference>
<gene>
    <name evidence="6" type="ORF">FKG95_25980</name>
</gene>
<keyword evidence="7" id="KW-1185">Reference proteome</keyword>
<comment type="caution">
    <text evidence="6">The sequence shown here is derived from an EMBL/GenBank/DDBJ whole genome shotgun (WGS) entry which is preliminary data.</text>
</comment>
<keyword evidence="2 4" id="KW-0238">DNA-binding</keyword>
<dbReference type="PRINTS" id="PR00455">
    <property type="entry name" value="HTHTETR"/>
</dbReference>
<name>A0A545T5M4_9PROT</name>
<proteinExistence type="predicted"/>
<keyword evidence="3" id="KW-0804">Transcription</keyword>
<feature type="DNA-binding region" description="H-T-H motif" evidence="4">
    <location>
        <begin position="43"/>
        <end position="62"/>
    </location>
</feature>
<evidence type="ECO:0000256" key="3">
    <source>
        <dbReference type="ARBA" id="ARBA00023163"/>
    </source>
</evidence>
<dbReference type="AlphaFoldDB" id="A0A545T5M4"/>
<dbReference type="Pfam" id="PF14246">
    <property type="entry name" value="TetR_C_7"/>
    <property type="match status" value="1"/>
</dbReference>
<dbReference type="PROSITE" id="PS50977">
    <property type="entry name" value="HTH_TETR_2"/>
    <property type="match status" value="1"/>
</dbReference>
<dbReference type="Pfam" id="PF00440">
    <property type="entry name" value="TetR_N"/>
    <property type="match status" value="1"/>
</dbReference>